<reference evidence="2" key="2">
    <citation type="submission" date="2019-02" db="EMBL/GenBank/DDBJ databases">
        <title>Granulicella sibirica sp. nov., a psychrotolerant acidobacterium isolated from an organic soil layer in forested tundra, West Siberia.</title>
        <authorList>
            <person name="Oshkin I.Y."/>
            <person name="Kulichevskaya I.S."/>
            <person name="Rijpstra W.I.C."/>
            <person name="Sinninghe Damste J.S."/>
            <person name="Rakitin A.L."/>
            <person name="Ravin N.V."/>
            <person name="Dedysh S.N."/>
        </authorList>
    </citation>
    <scope>NUCLEOTIDE SEQUENCE [LARGE SCALE GENOMIC DNA]</scope>
    <source>
        <strain evidence="2">AF10</strain>
    </source>
</reference>
<dbReference type="AlphaFoldDB" id="A0A4Q0T9E5"/>
<proteinExistence type="predicted"/>
<protein>
    <submittedName>
        <fullName evidence="1">Uncharacterized protein</fullName>
    </submittedName>
</protein>
<evidence type="ECO:0000313" key="2">
    <source>
        <dbReference type="Proteomes" id="UP000289437"/>
    </source>
</evidence>
<name>A0A4Q0T9E5_9BACT</name>
<dbReference type="Proteomes" id="UP000289437">
    <property type="component" value="Unassembled WGS sequence"/>
</dbReference>
<accession>A0A4Q0T9E5</accession>
<dbReference type="EMBL" id="RDSM01000001">
    <property type="protein sequence ID" value="RXH58241.1"/>
    <property type="molecule type" value="Genomic_DNA"/>
</dbReference>
<reference evidence="1 2" key="1">
    <citation type="submission" date="2018-11" db="EMBL/GenBank/DDBJ databases">
        <authorList>
            <person name="Mardanov A.V."/>
            <person name="Ravin N.V."/>
            <person name="Dedysh S.N."/>
        </authorList>
    </citation>
    <scope>NUCLEOTIDE SEQUENCE [LARGE SCALE GENOMIC DNA]</scope>
    <source>
        <strain evidence="1 2">AF10</strain>
    </source>
</reference>
<comment type="caution">
    <text evidence="1">The sequence shown here is derived from an EMBL/GenBank/DDBJ whole genome shotgun (WGS) entry which is preliminary data.</text>
</comment>
<keyword evidence="2" id="KW-1185">Reference proteome</keyword>
<organism evidence="1 2">
    <name type="scientific">Granulicella sibirica</name>
    <dbReference type="NCBI Taxonomy" id="2479048"/>
    <lineage>
        <taxon>Bacteria</taxon>
        <taxon>Pseudomonadati</taxon>
        <taxon>Acidobacteriota</taxon>
        <taxon>Terriglobia</taxon>
        <taxon>Terriglobales</taxon>
        <taxon>Acidobacteriaceae</taxon>
        <taxon>Granulicella</taxon>
    </lineage>
</organism>
<gene>
    <name evidence="1" type="ORF">GRAN_1551</name>
</gene>
<evidence type="ECO:0000313" key="1">
    <source>
        <dbReference type="EMBL" id="RXH58241.1"/>
    </source>
</evidence>
<sequence length="40" mass="4494">MAQNEVACMKSLLFKFGAISRQDEPVTNLASQALNRAKRR</sequence>